<sequence length="88" mass="10256">MQLLIGYLIVMNIIGFLFFRSDKKRARNNTWRISEKTLWMVAWLGGSLGCVIGMNTYRHKTKRLLFRMGMPLLVLSQAIFLYMALALL</sequence>
<reference evidence="2" key="1">
    <citation type="submission" date="2022-11" db="EMBL/GenBank/DDBJ databases">
        <title>WGS of Natronobacillus azotifigens 24KS-1, an anaerobic diazotrophic haloalkaliphile from soda-rich habitats.</title>
        <authorList>
            <person name="Sorokin D.Y."/>
            <person name="Merkel A.Y."/>
        </authorList>
    </citation>
    <scope>NUCLEOTIDE SEQUENCE</scope>
    <source>
        <strain evidence="2">24KS-1</strain>
    </source>
</reference>
<dbReference type="InterPro" id="IPR012156">
    <property type="entry name" value="Cold_shock_CspA"/>
</dbReference>
<dbReference type="Pfam" id="PF06961">
    <property type="entry name" value="DUF1294"/>
    <property type="match status" value="1"/>
</dbReference>
<evidence type="ECO:0000313" key="2">
    <source>
        <dbReference type="EMBL" id="MCZ0704466.1"/>
    </source>
</evidence>
<dbReference type="GO" id="GO:0003676">
    <property type="term" value="F:nucleic acid binding"/>
    <property type="evidence" value="ECO:0007669"/>
    <property type="project" value="InterPro"/>
</dbReference>
<evidence type="ECO:0000313" key="3">
    <source>
        <dbReference type="Proteomes" id="UP001084197"/>
    </source>
</evidence>
<proteinExistence type="predicted"/>
<dbReference type="InterPro" id="IPR010718">
    <property type="entry name" value="DUF1294"/>
</dbReference>
<keyword evidence="1" id="KW-1133">Transmembrane helix</keyword>
<dbReference type="Proteomes" id="UP001084197">
    <property type="component" value="Unassembled WGS sequence"/>
</dbReference>
<feature type="transmembrane region" description="Helical" evidence="1">
    <location>
        <begin position="64"/>
        <end position="85"/>
    </location>
</feature>
<keyword evidence="1" id="KW-0812">Transmembrane</keyword>
<organism evidence="2 3">
    <name type="scientific">Natronobacillus azotifigens</name>
    <dbReference type="NCBI Taxonomy" id="472978"/>
    <lineage>
        <taxon>Bacteria</taxon>
        <taxon>Bacillati</taxon>
        <taxon>Bacillota</taxon>
        <taxon>Bacilli</taxon>
        <taxon>Bacillales</taxon>
        <taxon>Bacillaceae</taxon>
        <taxon>Natronobacillus</taxon>
    </lineage>
</organism>
<accession>A0A9J6RFD1</accession>
<gene>
    <name evidence="2" type="ORF">OWO01_14745</name>
</gene>
<keyword evidence="3" id="KW-1185">Reference proteome</keyword>
<dbReference type="PIRSF" id="PIRSF002599">
    <property type="entry name" value="Cold_shock_A"/>
    <property type="match status" value="1"/>
</dbReference>
<feature type="transmembrane region" description="Helical" evidence="1">
    <location>
        <begin position="5"/>
        <end position="21"/>
    </location>
</feature>
<dbReference type="EMBL" id="JAPRAT010000037">
    <property type="protein sequence ID" value="MCZ0704466.1"/>
    <property type="molecule type" value="Genomic_DNA"/>
</dbReference>
<comment type="caution">
    <text evidence="2">The sequence shown here is derived from an EMBL/GenBank/DDBJ whole genome shotgun (WGS) entry which is preliminary data.</text>
</comment>
<name>A0A9J6RFD1_9BACI</name>
<dbReference type="RefSeq" id="WP_268781238.1">
    <property type="nucleotide sequence ID" value="NZ_JAPRAT010000037.1"/>
</dbReference>
<keyword evidence="1" id="KW-0472">Membrane</keyword>
<evidence type="ECO:0000256" key="1">
    <source>
        <dbReference type="SAM" id="Phobius"/>
    </source>
</evidence>
<protein>
    <submittedName>
        <fullName evidence="2">DUF1294 domain-containing protein</fullName>
    </submittedName>
</protein>
<dbReference type="AlphaFoldDB" id="A0A9J6RFD1"/>